<dbReference type="CDD" id="cd06225">
    <property type="entry name" value="HAMP"/>
    <property type="match status" value="1"/>
</dbReference>
<dbReference type="InterPro" id="IPR004089">
    <property type="entry name" value="MCPsignal_dom"/>
</dbReference>
<organism evidence="8 9">
    <name type="scientific">Moritella yayanosii</name>
    <dbReference type="NCBI Taxonomy" id="69539"/>
    <lineage>
        <taxon>Bacteria</taxon>
        <taxon>Pseudomonadati</taxon>
        <taxon>Pseudomonadota</taxon>
        <taxon>Gammaproteobacteria</taxon>
        <taxon>Alteromonadales</taxon>
        <taxon>Moritellaceae</taxon>
        <taxon>Moritella</taxon>
    </lineage>
</organism>
<dbReference type="Pfam" id="PF00672">
    <property type="entry name" value="HAMP"/>
    <property type="match status" value="1"/>
</dbReference>
<keyword evidence="9" id="KW-1185">Reference proteome</keyword>
<dbReference type="PANTHER" id="PTHR32089:SF70">
    <property type="entry name" value="ENERGY TAXIS MODULATING METHYL ACCEPTING SENSORY TRANSDUCER"/>
    <property type="match status" value="1"/>
</dbReference>
<reference evidence="9" key="1">
    <citation type="submission" date="2018-05" db="EMBL/GenBank/DDBJ databases">
        <authorList>
            <person name="Cea G.-C."/>
            <person name="William W."/>
        </authorList>
    </citation>
    <scope>NUCLEOTIDE SEQUENCE [LARGE SCALE GENOMIC DNA]</scope>
    <source>
        <strain evidence="9">DB21MT 5</strain>
    </source>
</reference>
<dbReference type="Pfam" id="PF00015">
    <property type="entry name" value="MCPsignal"/>
    <property type="match status" value="1"/>
</dbReference>
<dbReference type="RefSeq" id="WP_112718284.1">
    <property type="nucleotide sequence ID" value="NZ_LS483250.1"/>
</dbReference>
<evidence type="ECO:0000313" key="9">
    <source>
        <dbReference type="Proteomes" id="UP000250163"/>
    </source>
</evidence>
<dbReference type="SUPFAM" id="SSF58104">
    <property type="entry name" value="Methyl-accepting chemotaxis protein (MCP) signaling domain"/>
    <property type="match status" value="1"/>
</dbReference>
<comment type="subcellular location">
    <subcellularLocation>
        <location evidence="1">Membrane</location>
    </subcellularLocation>
</comment>
<feature type="domain" description="HAMP" evidence="7">
    <location>
        <begin position="363"/>
        <end position="417"/>
    </location>
</feature>
<feature type="transmembrane region" description="Helical" evidence="5">
    <location>
        <begin position="344"/>
        <end position="366"/>
    </location>
</feature>
<protein>
    <submittedName>
        <fullName evidence="8">Methyl-accepting chemotaxis protein</fullName>
    </submittedName>
</protein>
<dbReference type="PROSITE" id="PS50885">
    <property type="entry name" value="HAMP"/>
    <property type="match status" value="1"/>
</dbReference>
<dbReference type="KEGG" id="mya:MORIYA_4310"/>
<dbReference type="CDD" id="cd11386">
    <property type="entry name" value="MCP_signal"/>
    <property type="match status" value="1"/>
</dbReference>
<dbReference type="AlphaFoldDB" id="A0A330LWZ2"/>
<dbReference type="Proteomes" id="UP000250163">
    <property type="component" value="Chromosome MORIYA"/>
</dbReference>
<gene>
    <name evidence="8" type="ORF">MORIYA_4310</name>
</gene>
<dbReference type="PRINTS" id="PR00260">
    <property type="entry name" value="CHEMTRNSDUCR"/>
</dbReference>
<evidence type="ECO:0000256" key="3">
    <source>
        <dbReference type="ARBA" id="ARBA00029447"/>
    </source>
</evidence>
<keyword evidence="5" id="KW-0812">Transmembrane</keyword>
<dbReference type="SMART" id="SM00304">
    <property type="entry name" value="HAMP"/>
    <property type="match status" value="1"/>
</dbReference>
<evidence type="ECO:0000256" key="4">
    <source>
        <dbReference type="PROSITE-ProRule" id="PRU00284"/>
    </source>
</evidence>
<dbReference type="Gene3D" id="1.10.287.950">
    <property type="entry name" value="Methyl-accepting chemotaxis protein"/>
    <property type="match status" value="1"/>
</dbReference>
<keyword evidence="5" id="KW-0472">Membrane</keyword>
<feature type="domain" description="Methyl-accepting transducer" evidence="6">
    <location>
        <begin position="422"/>
        <end position="658"/>
    </location>
</feature>
<dbReference type="SMART" id="SM00283">
    <property type="entry name" value="MA"/>
    <property type="match status" value="1"/>
</dbReference>
<sequence>MQFSSIKIQIMLFGGASLLAVTASMAGYSYYSSDNISQELEELVLHNAENILKQNLSLSAQVEANKINMAFNQAMDLTISYTSAFSKEDPQVSRQGVIQLLENTLNNTPNIIGIYTGWEVNKFDGQANSYTTDKYSQSNGEFSPYFNRSATGEVSSEATYPFYETNMTETGIRESEWYLCPMETKQACVIDPASYDIQGVSTLMSSFVAPVMRNGEYVGMFGVDYSLNFLQSLATDTAKNLMSGQSRVIILSSSGIVSADSSEPANIGKKVADTPLQEVITSRSVGETVVNGNDLIATAGFKTTGTNKQWEVIVIVPEDVALANAQDIVNTIHARFSDNVTVQMGVGLIAGLLGLILMWFVSLSIASPINVLVSRVKALTQSGGDLTQHIDIDRKDETGQLANHLNTFIADVRGIVTGIAGTVGSLSKSVSATAEAATQNQSQFMAQRLEIEQVVTATSEMSSTAHSVSDNAQETASAVLLTQQSVSRGQEVVGANAEGLRELASNVVDATQKIEALEKKTNDIGCILEVIRNISEQTNLLALNAAIEAARAGEQGRGFAVVADEVRNLATKTADSTKEIQQMIDGLRTSSKQAVDTMQMNRELSNKCMSHAEEAVKALDEVSVQSGKIQDMAYQIAGAAEEQATVTEEVNRSIVAINDAAENIGKGSKMAQEESNRVAGYTNDVSDKINRFKY</sequence>
<dbReference type="InterPro" id="IPR003660">
    <property type="entry name" value="HAMP_dom"/>
</dbReference>
<dbReference type="Gene3D" id="3.30.450.20">
    <property type="entry name" value="PAS domain"/>
    <property type="match status" value="2"/>
</dbReference>
<dbReference type="EMBL" id="LS483250">
    <property type="protein sequence ID" value="SQD80762.1"/>
    <property type="molecule type" value="Genomic_DNA"/>
</dbReference>
<evidence type="ECO:0000259" key="7">
    <source>
        <dbReference type="PROSITE" id="PS50885"/>
    </source>
</evidence>
<accession>A0A330LWZ2</accession>
<dbReference type="Pfam" id="PF22673">
    <property type="entry name" value="MCP-like_PDC_1"/>
    <property type="match status" value="1"/>
</dbReference>
<dbReference type="GO" id="GO:0004888">
    <property type="term" value="F:transmembrane signaling receptor activity"/>
    <property type="evidence" value="ECO:0007669"/>
    <property type="project" value="InterPro"/>
</dbReference>
<dbReference type="InterPro" id="IPR004090">
    <property type="entry name" value="Chemotax_Me-accpt_rcpt"/>
</dbReference>
<dbReference type="PROSITE" id="PS50111">
    <property type="entry name" value="CHEMOTAXIS_TRANSDUC_2"/>
    <property type="match status" value="1"/>
</dbReference>
<dbReference type="CDD" id="cd12913">
    <property type="entry name" value="PDC1_MCP_like"/>
    <property type="match status" value="1"/>
</dbReference>
<evidence type="ECO:0000259" key="6">
    <source>
        <dbReference type="PROSITE" id="PS50111"/>
    </source>
</evidence>
<keyword evidence="2 4" id="KW-0807">Transducer</keyword>
<keyword evidence="5" id="KW-1133">Transmembrane helix</keyword>
<evidence type="ECO:0000313" key="8">
    <source>
        <dbReference type="EMBL" id="SQD80762.1"/>
    </source>
</evidence>
<evidence type="ECO:0000256" key="2">
    <source>
        <dbReference type="ARBA" id="ARBA00023224"/>
    </source>
</evidence>
<dbReference type="GO" id="GO:0007165">
    <property type="term" value="P:signal transduction"/>
    <property type="evidence" value="ECO:0007669"/>
    <property type="project" value="UniProtKB-KW"/>
</dbReference>
<evidence type="ECO:0000256" key="1">
    <source>
        <dbReference type="ARBA" id="ARBA00004370"/>
    </source>
</evidence>
<dbReference type="FunFam" id="1.10.287.950:FF:000001">
    <property type="entry name" value="Methyl-accepting chemotaxis sensory transducer"/>
    <property type="match status" value="1"/>
</dbReference>
<evidence type="ECO:0000256" key="5">
    <source>
        <dbReference type="SAM" id="Phobius"/>
    </source>
</evidence>
<proteinExistence type="inferred from homology"/>
<dbReference type="GO" id="GO:0006935">
    <property type="term" value="P:chemotaxis"/>
    <property type="evidence" value="ECO:0007669"/>
    <property type="project" value="InterPro"/>
</dbReference>
<name>A0A330LWZ2_9GAMM</name>
<dbReference type="PANTHER" id="PTHR32089">
    <property type="entry name" value="METHYL-ACCEPTING CHEMOTAXIS PROTEIN MCPB"/>
    <property type="match status" value="1"/>
</dbReference>
<dbReference type="GO" id="GO:0016020">
    <property type="term" value="C:membrane"/>
    <property type="evidence" value="ECO:0007669"/>
    <property type="project" value="UniProtKB-SubCell"/>
</dbReference>
<dbReference type="OrthoDB" id="2489132at2"/>
<comment type="similarity">
    <text evidence="3">Belongs to the methyl-accepting chemotaxis (MCP) protein family.</text>
</comment>